<protein>
    <submittedName>
        <fullName evidence="1">PQQ-binding-like beta-propeller repeat protein</fullName>
    </submittedName>
</protein>
<accession>A0A849SNG4</accession>
<evidence type="ECO:0000313" key="1">
    <source>
        <dbReference type="EMBL" id="NOT35343.1"/>
    </source>
</evidence>
<dbReference type="EMBL" id="JABFRW010000189">
    <property type="protein sequence ID" value="NOT35343.1"/>
    <property type="molecule type" value="Genomic_DNA"/>
</dbReference>
<dbReference type="PANTHER" id="PTHR31778:SF2">
    <property type="entry name" value="BUD SITE SELECTION PROTEIN RAX2"/>
    <property type="match status" value="1"/>
</dbReference>
<dbReference type="SUPFAM" id="SSF50998">
    <property type="entry name" value="Quinoprotein alcohol dehydrogenase-like"/>
    <property type="match status" value="2"/>
</dbReference>
<dbReference type="Gene3D" id="2.130.10.10">
    <property type="entry name" value="YVTN repeat-like/Quinoprotein amine dehydrogenase"/>
    <property type="match status" value="1"/>
</dbReference>
<dbReference type="InterPro" id="IPR011047">
    <property type="entry name" value="Quinoprotein_ADH-like_sf"/>
</dbReference>
<dbReference type="InterPro" id="IPR015915">
    <property type="entry name" value="Kelch-typ_b-propeller"/>
</dbReference>
<proteinExistence type="predicted"/>
<dbReference type="InterPro" id="IPR015943">
    <property type="entry name" value="WD40/YVTN_repeat-like_dom_sf"/>
</dbReference>
<dbReference type="PANTHER" id="PTHR31778">
    <property type="entry name" value="BUD SITE SELECTION PROTEIN RAX2"/>
    <property type="match status" value="1"/>
</dbReference>
<comment type="caution">
    <text evidence="1">The sequence shown here is derived from an EMBL/GenBank/DDBJ whole genome shotgun (WGS) entry which is preliminary data.</text>
</comment>
<evidence type="ECO:0000313" key="2">
    <source>
        <dbReference type="Proteomes" id="UP000580839"/>
    </source>
</evidence>
<dbReference type="NCBIfam" id="TIGR04183">
    <property type="entry name" value="Por_Secre_tail"/>
    <property type="match status" value="1"/>
</dbReference>
<dbReference type="Gene3D" id="2.120.10.80">
    <property type="entry name" value="Kelch-type beta propeller"/>
    <property type="match status" value="1"/>
</dbReference>
<sequence>MHAQVADTNLWTCDQGGLIESMVHYGDTLMVGGVPWNLGPASGAGVPVDPIDGRPREPYAKVAGIVHVVISDGCGGWYVGGEFAGVGGLPRRNLAHVRADGSVDDWNPGPDGEVLALLMAQGRLYVGGRFGVIAGADRSRLAAFDLESGQLMEWAPQAIKWAVHALAARDSSVYVGGDFEQIGGAVRYYLAEISARTGRATEWNPAVDSRVHALAIHDRTLYAGGQFWNAGPDTRKYLAAIDLDTGRATAFDAHVDRQPEYIYDGGPRVRALAVACGRLYVAGAFDRIGGQARESLAAVDLESGEALPWNPRLDSYNGTHPWMPYVHALAVQGNSVYFGGEFQTIGDDTSPDFEGHYSAAVSASTAERIATWQPRTNGRVQAIAADGHSVYLGGDFTSVREWVKHLGLAALDLRSGRALDWSLNTDGSVKAMERIGDRIFVAGGFGVVGGKPRANLAAIDARTGEVLDWAPNPNGGIWSMTRHGDNLLVSGVFHRISGQPRNCFAELDPVTGAVTPWDPNGDYTADAMLVDGDRVYLGGGFGHIGGVPRVGLAAVDATTGALLDWYPGSSGTVLEMVLDGDRLIIGGIFLRVAGQPHRGFAVVDKFTGALADSGLGAVVLDRDNFTGIYVRAMSASNGVLYLGGDFDVVNGERRFNLAAIDMATGTLLPWDPGVNSNVWSIMASEHEVFVGGGFWHVGVAPQSGLVRLSPAQPLTRKPKPDPEPIGPQAAVELAMNNPADRSGIVRLALAAPSVVDLDVFDSQGRRVVSVLRGQQVAAGTHALQFATAQLGSGCYFLRLSAAGSVVTRRMVVVH</sequence>
<dbReference type="AlphaFoldDB" id="A0A849SNG4"/>
<organism evidence="1 2">
    <name type="scientific">Eiseniibacteriota bacterium</name>
    <dbReference type="NCBI Taxonomy" id="2212470"/>
    <lineage>
        <taxon>Bacteria</taxon>
        <taxon>Candidatus Eiseniibacteriota</taxon>
    </lineage>
</organism>
<reference evidence="1 2" key="1">
    <citation type="submission" date="2020-04" db="EMBL/GenBank/DDBJ databases">
        <title>Metagenomic profiling of ammonia- and methane-oxidizing microorganisms in a Dutch drinking water treatment plant.</title>
        <authorList>
            <person name="Poghosyan L."/>
            <person name="Leucker S."/>
        </authorList>
    </citation>
    <scope>NUCLEOTIDE SEQUENCE [LARGE SCALE GENOMIC DNA]</scope>
    <source>
        <strain evidence="1">S-RSF-IL-03</strain>
    </source>
</reference>
<dbReference type="Proteomes" id="UP000580839">
    <property type="component" value="Unassembled WGS sequence"/>
</dbReference>
<name>A0A849SNG4_UNCEI</name>
<gene>
    <name evidence="1" type="ORF">HOP12_14460</name>
</gene>
<dbReference type="GO" id="GO:1902929">
    <property type="term" value="C:plasma membrane of growing cell tip"/>
    <property type="evidence" value="ECO:0007669"/>
    <property type="project" value="TreeGrafter"/>
</dbReference>
<dbReference type="InterPro" id="IPR026444">
    <property type="entry name" value="Secre_tail"/>
</dbReference>